<comment type="caution">
    <text evidence="1">The sequence shown here is derived from an EMBL/GenBank/DDBJ whole genome shotgun (WGS) entry which is preliminary data.</text>
</comment>
<dbReference type="Proteomes" id="UP000828048">
    <property type="component" value="Chromosome 11"/>
</dbReference>
<keyword evidence="2" id="KW-1185">Reference proteome</keyword>
<organism evidence="1 2">
    <name type="scientific">Vaccinium darrowii</name>
    <dbReference type="NCBI Taxonomy" id="229202"/>
    <lineage>
        <taxon>Eukaryota</taxon>
        <taxon>Viridiplantae</taxon>
        <taxon>Streptophyta</taxon>
        <taxon>Embryophyta</taxon>
        <taxon>Tracheophyta</taxon>
        <taxon>Spermatophyta</taxon>
        <taxon>Magnoliopsida</taxon>
        <taxon>eudicotyledons</taxon>
        <taxon>Gunneridae</taxon>
        <taxon>Pentapetalae</taxon>
        <taxon>asterids</taxon>
        <taxon>Ericales</taxon>
        <taxon>Ericaceae</taxon>
        <taxon>Vaccinioideae</taxon>
        <taxon>Vaccinieae</taxon>
        <taxon>Vaccinium</taxon>
    </lineage>
</organism>
<accession>A0ACB7YPC2</accession>
<proteinExistence type="predicted"/>
<sequence length="197" mass="21887">MVRPGKQVTVLTYSRMRHCVLSAAKTLVNKGYDPEIIDIRSLKPFDLYTIGNSVKKTRQVLIVEECMQTGGIGASLAAAIYKNFFYELDDATMCLSSKDVPTGYAGSLEEWTLVQEADIVTAVEDFCAELETKEKSPLDELRFGHPVTGLLGAKFETNEKSPLDGLRFGQPVTWLHGAKLETNEKSPLDGLRLANRW</sequence>
<dbReference type="EMBL" id="CM037161">
    <property type="protein sequence ID" value="KAH7855043.1"/>
    <property type="molecule type" value="Genomic_DNA"/>
</dbReference>
<reference evidence="1 2" key="1">
    <citation type="journal article" date="2021" name="Hortic Res">
        <title>High-quality reference genome and annotation aids understanding of berry development for evergreen blueberry (Vaccinium darrowii).</title>
        <authorList>
            <person name="Yu J."/>
            <person name="Hulse-Kemp A.M."/>
            <person name="Babiker E."/>
            <person name="Staton M."/>
        </authorList>
    </citation>
    <scope>NUCLEOTIDE SEQUENCE [LARGE SCALE GENOMIC DNA]</scope>
    <source>
        <strain evidence="2">cv. NJ 8807/NJ 8810</strain>
        <tissue evidence="1">Young leaf</tissue>
    </source>
</reference>
<name>A0ACB7YPC2_9ERIC</name>
<gene>
    <name evidence="1" type="ORF">Vadar_020606</name>
</gene>
<protein>
    <submittedName>
        <fullName evidence="1">Uncharacterized protein</fullName>
    </submittedName>
</protein>
<evidence type="ECO:0000313" key="2">
    <source>
        <dbReference type="Proteomes" id="UP000828048"/>
    </source>
</evidence>
<evidence type="ECO:0000313" key="1">
    <source>
        <dbReference type="EMBL" id="KAH7855043.1"/>
    </source>
</evidence>